<dbReference type="InterPro" id="IPR029058">
    <property type="entry name" value="AB_hydrolase_fold"/>
</dbReference>
<feature type="domain" description="AB hydrolase-1" evidence="1">
    <location>
        <begin position="29"/>
        <end position="132"/>
    </location>
</feature>
<keyword evidence="3" id="KW-1185">Reference proteome</keyword>
<sequence length="282" mass="29323">DAPYPLPTSTLQSAITCPLGIQGKAGGIVLLVHGTGSTGSESWASGPYVKVLPKVGKGYDVCWVDLPSRSLTDAQLSASYVAYSISHLSSLSSTGHISVIGHSQGGGLNIQWALQFYPSTIPLVSNYIGLAPDFKGTAESLALCKNGLAEVGVKTCAQSVWQQTVGSRYLAAQNSMLQGGGGRALVPTTAILTITDDVIQPELPRSLATSNLPGASVHGLQDLDFCGPAHVADHFTMIIDSAAFGLVLATLEAGKPVSMSKFDKTYCLVLSTFLLPSSPCAR</sequence>
<dbReference type="Proteomes" id="UP000193467">
    <property type="component" value="Unassembled WGS sequence"/>
</dbReference>
<dbReference type="SUPFAM" id="SSF53474">
    <property type="entry name" value="alpha/beta-Hydrolases"/>
    <property type="match status" value="1"/>
</dbReference>
<comment type="caution">
    <text evidence="2">The sequence shown here is derived from an EMBL/GenBank/DDBJ whole genome shotgun (WGS) entry which is preliminary data.</text>
</comment>
<dbReference type="OrthoDB" id="4605274at2759"/>
<name>A0A1Y2EUW7_9BASI</name>
<dbReference type="InParanoid" id="A0A1Y2EUW7"/>
<gene>
    <name evidence="2" type="ORF">BCR35DRAFT_343411</name>
</gene>
<organism evidence="2 3">
    <name type="scientific">Leucosporidium creatinivorum</name>
    <dbReference type="NCBI Taxonomy" id="106004"/>
    <lineage>
        <taxon>Eukaryota</taxon>
        <taxon>Fungi</taxon>
        <taxon>Dikarya</taxon>
        <taxon>Basidiomycota</taxon>
        <taxon>Pucciniomycotina</taxon>
        <taxon>Microbotryomycetes</taxon>
        <taxon>Leucosporidiales</taxon>
        <taxon>Leucosporidium</taxon>
    </lineage>
</organism>
<evidence type="ECO:0000259" key="1">
    <source>
        <dbReference type="Pfam" id="PF12697"/>
    </source>
</evidence>
<evidence type="ECO:0000313" key="2">
    <source>
        <dbReference type="EMBL" id="ORY75372.1"/>
    </source>
</evidence>
<protein>
    <recommendedName>
        <fullName evidence="1">AB hydrolase-1 domain-containing protein</fullName>
    </recommendedName>
</protein>
<dbReference type="AlphaFoldDB" id="A0A1Y2EUW7"/>
<feature type="non-terminal residue" evidence="2">
    <location>
        <position position="1"/>
    </location>
</feature>
<dbReference type="PANTHER" id="PTHR37574:SF1">
    <property type="entry name" value="LIPASE B"/>
    <property type="match status" value="1"/>
</dbReference>
<dbReference type="Pfam" id="PF12697">
    <property type="entry name" value="Abhydrolase_6"/>
    <property type="match status" value="1"/>
</dbReference>
<dbReference type="SMR" id="A0A1Y2EUW7"/>
<dbReference type="EMBL" id="MCGR01000038">
    <property type="protein sequence ID" value="ORY75372.1"/>
    <property type="molecule type" value="Genomic_DNA"/>
</dbReference>
<accession>A0A1Y2EUW7</accession>
<dbReference type="Gene3D" id="3.40.50.1820">
    <property type="entry name" value="alpha/beta hydrolase"/>
    <property type="match status" value="1"/>
</dbReference>
<proteinExistence type="predicted"/>
<dbReference type="STRING" id="106004.A0A1Y2EUW7"/>
<evidence type="ECO:0000313" key="3">
    <source>
        <dbReference type="Proteomes" id="UP000193467"/>
    </source>
</evidence>
<dbReference type="InterPro" id="IPR053228">
    <property type="entry name" value="Stereospecific_Lipase"/>
</dbReference>
<dbReference type="InterPro" id="IPR000073">
    <property type="entry name" value="AB_hydrolase_1"/>
</dbReference>
<reference evidence="2 3" key="1">
    <citation type="submission" date="2016-07" db="EMBL/GenBank/DDBJ databases">
        <title>Pervasive Adenine N6-methylation of Active Genes in Fungi.</title>
        <authorList>
            <consortium name="DOE Joint Genome Institute"/>
            <person name="Mondo S.J."/>
            <person name="Dannebaum R.O."/>
            <person name="Kuo R.C."/>
            <person name="Labutti K."/>
            <person name="Haridas S."/>
            <person name="Kuo A."/>
            <person name="Salamov A."/>
            <person name="Ahrendt S.R."/>
            <person name="Lipzen A."/>
            <person name="Sullivan W."/>
            <person name="Andreopoulos W.B."/>
            <person name="Clum A."/>
            <person name="Lindquist E."/>
            <person name="Daum C."/>
            <person name="Ramamoorthy G.K."/>
            <person name="Gryganskyi A."/>
            <person name="Culley D."/>
            <person name="Magnuson J.K."/>
            <person name="James T.Y."/>
            <person name="O'Malley M.A."/>
            <person name="Stajich J.E."/>
            <person name="Spatafora J.W."/>
            <person name="Visel A."/>
            <person name="Grigoriev I.V."/>
        </authorList>
    </citation>
    <scope>NUCLEOTIDE SEQUENCE [LARGE SCALE GENOMIC DNA]</scope>
    <source>
        <strain evidence="2 3">62-1032</strain>
    </source>
</reference>
<dbReference type="PANTHER" id="PTHR37574">
    <property type="entry name" value="LIPASE B"/>
    <property type="match status" value="1"/>
</dbReference>